<evidence type="ECO:0000256" key="4">
    <source>
        <dbReference type="ARBA" id="ARBA00020654"/>
    </source>
</evidence>
<accession>A0A4D6BKZ8</accession>
<evidence type="ECO:0000256" key="5">
    <source>
        <dbReference type="ARBA" id="ARBA00022822"/>
    </source>
</evidence>
<dbReference type="EMBL" id="MH026108">
    <property type="protein sequence ID" value="QBX88531.1"/>
    <property type="molecule type" value="Genomic_DNA"/>
</dbReference>
<reference evidence="9" key="1">
    <citation type="journal article" date="2019" name="Phycologia">
        <title>Chloroplast and mitochondrial genomes of Balbiania investiens (Balbianiales, Nemaliophycidae).</title>
        <authorList>
            <person name="Evans J.R."/>
            <person name="StAmour N."/>
            <person name="Verbruggen H."/>
            <person name="Salomaki E.D."/>
            <person name="Vis M.L."/>
        </authorList>
    </citation>
    <scope>NUCLEOTIDE SEQUENCE</scope>
</reference>
<keyword evidence="9" id="KW-0934">Plastid</keyword>
<dbReference type="RefSeq" id="YP_009628748.1">
    <property type="nucleotide sequence ID" value="NC_042171.1"/>
</dbReference>
<evidence type="ECO:0000256" key="6">
    <source>
        <dbReference type="ARBA" id="ARBA00022962"/>
    </source>
</evidence>
<dbReference type="PRINTS" id="PR00096">
    <property type="entry name" value="GATASE"/>
</dbReference>
<keyword evidence="5" id="KW-0057">Aromatic amino acid biosynthesis</keyword>
<evidence type="ECO:0000256" key="7">
    <source>
        <dbReference type="ARBA" id="ARBA00082672"/>
    </source>
</evidence>
<dbReference type="SUPFAM" id="SSF52317">
    <property type="entry name" value="Class I glutamine amidotransferase-like"/>
    <property type="match status" value="1"/>
</dbReference>
<dbReference type="PRINTS" id="PR00099">
    <property type="entry name" value="CPSGATASE"/>
</dbReference>
<dbReference type="InterPro" id="IPR006221">
    <property type="entry name" value="TrpG/PapA_dom"/>
</dbReference>
<dbReference type="CDD" id="cd01743">
    <property type="entry name" value="GATase1_Anthranilate_Synthase"/>
    <property type="match status" value="1"/>
</dbReference>
<dbReference type="EC" id="4.1.3.27" evidence="3"/>
<sequence length="219" mass="25031">MRKLALPSLEYLINYWLLIKQTLYFKIRNHMILIIDNYDSFTYNLVQYIGTMGFKVEVLRNDAINLQVIKHLEPSHIIISPGPGYPDNSGISLHLIKYFAKNIPILGVCLGHQSIGHIYGAKIIHAPFPIHGKVSLIYHDGRGLFFDLKNPFAATRYHSLIIGQLNLPRELTITAWTSEGIIMGCQNSIYPKLYGIQFHPESLWTLEGRKLLSNFLAQK</sequence>
<geneLocation type="plastid" evidence="9"/>
<dbReference type="PANTHER" id="PTHR43418:SF4">
    <property type="entry name" value="MULTIFUNCTIONAL TRYPTOPHAN BIOSYNTHESIS PROTEIN"/>
    <property type="match status" value="1"/>
</dbReference>
<evidence type="ECO:0000256" key="3">
    <source>
        <dbReference type="ARBA" id="ARBA00012266"/>
    </source>
</evidence>
<name>A0A4D6BKZ8_9FLOR</name>
<dbReference type="AlphaFoldDB" id="A0A4D6BKZ8"/>
<dbReference type="FunFam" id="3.40.50.880:FF:000003">
    <property type="entry name" value="Anthranilate synthase component II"/>
    <property type="match status" value="1"/>
</dbReference>
<evidence type="ECO:0000256" key="1">
    <source>
        <dbReference type="ARBA" id="ARBA00004873"/>
    </source>
</evidence>
<dbReference type="GO" id="GO:0005829">
    <property type="term" value="C:cytosol"/>
    <property type="evidence" value="ECO:0007669"/>
    <property type="project" value="TreeGrafter"/>
</dbReference>
<keyword evidence="5" id="KW-0822">Tryptophan biosynthesis</keyword>
<dbReference type="NCBIfam" id="TIGR00566">
    <property type="entry name" value="trpG_papA"/>
    <property type="match status" value="1"/>
</dbReference>
<dbReference type="Gene3D" id="3.40.50.880">
    <property type="match status" value="1"/>
</dbReference>
<evidence type="ECO:0000256" key="2">
    <source>
        <dbReference type="ARBA" id="ARBA00011743"/>
    </source>
</evidence>
<comment type="subunit">
    <text evidence="2">Tetramer of two components I and two components II.</text>
</comment>
<dbReference type="GO" id="GO:0004049">
    <property type="term" value="F:anthranilate synthase activity"/>
    <property type="evidence" value="ECO:0007669"/>
    <property type="project" value="UniProtKB-EC"/>
</dbReference>
<protein>
    <recommendedName>
        <fullName evidence="4">Anthranilate synthase component 2</fullName>
        <ecNumber evidence="3">4.1.3.27</ecNumber>
    </recommendedName>
    <alternativeName>
        <fullName evidence="7">Anthranilate synthase, glutamine amidotransferase component</fullName>
    </alternativeName>
</protein>
<dbReference type="PRINTS" id="PR00097">
    <property type="entry name" value="ANTSNTHASEII"/>
</dbReference>
<proteinExistence type="predicted"/>
<dbReference type="GeneID" id="40138666"/>
<comment type="pathway">
    <text evidence="1">Amino-acid biosynthesis; L-tryptophan biosynthesis; L-tryptophan from chorismate: step 1/5.</text>
</comment>
<feature type="domain" description="Glutamine amidotransferase" evidence="8">
    <location>
        <begin position="33"/>
        <end position="217"/>
    </location>
</feature>
<evidence type="ECO:0000259" key="8">
    <source>
        <dbReference type="Pfam" id="PF00117"/>
    </source>
</evidence>
<gene>
    <name evidence="9" type="primary">trpG</name>
</gene>
<dbReference type="InterPro" id="IPR050472">
    <property type="entry name" value="Anth_synth/Amidotransfase"/>
</dbReference>
<dbReference type="GO" id="GO:0000162">
    <property type="term" value="P:L-tryptophan biosynthetic process"/>
    <property type="evidence" value="ECO:0007669"/>
    <property type="project" value="UniProtKB-KW"/>
</dbReference>
<dbReference type="InterPro" id="IPR017926">
    <property type="entry name" value="GATASE"/>
</dbReference>
<dbReference type="PANTHER" id="PTHR43418">
    <property type="entry name" value="MULTIFUNCTIONAL TRYPTOPHAN BIOSYNTHESIS PROTEIN-RELATED"/>
    <property type="match status" value="1"/>
</dbReference>
<dbReference type="Pfam" id="PF00117">
    <property type="entry name" value="GATase"/>
    <property type="match status" value="1"/>
</dbReference>
<evidence type="ECO:0000313" key="9">
    <source>
        <dbReference type="EMBL" id="QBX88531.1"/>
    </source>
</evidence>
<dbReference type="InterPro" id="IPR029062">
    <property type="entry name" value="Class_I_gatase-like"/>
</dbReference>
<dbReference type="PROSITE" id="PS51273">
    <property type="entry name" value="GATASE_TYPE_1"/>
    <property type="match status" value="1"/>
</dbReference>
<keyword evidence="5" id="KW-0028">Amino-acid biosynthesis</keyword>
<keyword evidence="6" id="KW-0315">Glutamine amidotransferase</keyword>
<organism evidence="9">
    <name type="scientific">Balbiania investiens</name>
    <dbReference type="NCBI Taxonomy" id="111861"/>
    <lineage>
        <taxon>Eukaryota</taxon>
        <taxon>Rhodophyta</taxon>
        <taxon>Florideophyceae</taxon>
        <taxon>Nemaliophycidae</taxon>
        <taxon>Balbianiales</taxon>
        <taxon>Balbianiaceae</taxon>
        <taxon>Balbiania</taxon>
    </lineage>
</organism>